<comment type="similarity">
    <text evidence="3">Belongs to the RPAP3 family.</text>
</comment>
<name>A0A9P0D1A7_9CUCU</name>
<sequence>MNNPMLLQKAIRQNSNDLLEFSKDLKNWGEDMKRKEETLKKGKQETPVPPKVHKKLKGPMKSKAPVSRIGGTDYAAWDKFDADAEMERLEDDLKDDSDLTDECNENMYDEAIVEKEKGNKFVKNQEWEQAIKCYTKAIDCYSYDPIFYANRALCYLKLSKYEEAENDCNLSLKLDDTYVKAYQRRAAARMMLNKLEHAEVDLQKVLIMEPNNKESKAELLKLSVVLKRDREKPDQRPVSKFTASRNKSNSNNFNTIKPIYIPPKEQYQAPEKKIDDSKPTSIWSSSAEIIEVKPVKKPPHTRSKKPLKRVEITEIDGIGVETKTNPSIVEVIDTPIKQHVLEKQEIVKKPQEEPFKQSIVENTDEESRKPISAFKKQKSDKFVEPETNNFSLPKPESKLSCLRTEDLKVIEKLEPWTTPKDIKNTVNDNKKLTEINDAIVQFDYPRTSVQFYTSWKNFKTTTDKYKYLKAIEPHDIPKLFLNSLDSAIFSSILDILVKHFIENKDPIFNILNYFTEVKRFGAIAMFMSSDDKKNLWKLLDYMNETKEMEKPYIERLIKKYEL</sequence>
<reference evidence="7" key="1">
    <citation type="submission" date="2022-01" db="EMBL/GenBank/DDBJ databases">
        <authorList>
            <person name="King R."/>
        </authorList>
    </citation>
    <scope>NUCLEOTIDE SEQUENCE</scope>
</reference>
<feature type="compositionally biased region" description="Basic residues" evidence="5">
    <location>
        <begin position="51"/>
        <end position="60"/>
    </location>
</feature>
<dbReference type="Gene3D" id="1.25.40.10">
    <property type="entry name" value="Tetratricopeptide repeat domain"/>
    <property type="match status" value="1"/>
</dbReference>
<feature type="region of interest" description="Disordered" evidence="5">
    <location>
        <begin position="231"/>
        <end position="257"/>
    </location>
</feature>
<evidence type="ECO:0000256" key="2">
    <source>
        <dbReference type="ARBA" id="ARBA00022803"/>
    </source>
</evidence>
<feature type="region of interest" description="Disordered" evidence="5">
    <location>
        <begin position="32"/>
        <end position="66"/>
    </location>
</feature>
<evidence type="ECO:0000256" key="3">
    <source>
        <dbReference type="ARBA" id="ARBA00038275"/>
    </source>
</evidence>
<keyword evidence="8" id="KW-1185">Reference proteome</keyword>
<dbReference type="Pfam" id="PF13877">
    <property type="entry name" value="RPAP3_C"/>
    <property type="match status" value="1"/>
</dbReference>
<dbReference type="InterPro" id="IPR019734">
    <property type="entry name" value="TPR_rpt"/>
</dbReference>
<gene>
    <name evidence="7" type="ORF">PSYICH_LOCUS10041</name>
</gene>
<feature type="compositionally biased region" description="Polar residues" evidence="5">
    <location>
        <begin position="241"/>
        <end position="255"/>
    </location>
</feature>
<dbReference type="OrthoDB" id="2942533at2759"/>
<dbReference type="AlphaFoldDB" id="A0A9P0D1A7"/>
<evidence type="ECO:0000313" key="7">
    <source>
        <dbReference type="EMBL" id="CAH1110038.1"/>
    </source>
</evidence>
<dbReference type="InterPro" id="IPR051966">
    <property type="entry name" value="RPAP3"/>
</dbReference>
<protein>
    <recommendedName>
        <fullName evidence="4">RNA polymerase II-associated protein 3</fullName>
    </recommendedName>
</protein>
<dbReference type="PANTHER" id="PTHR46423">
    <property type="entry name" value="RNA POLYMERASE II-ASSOCIATED PROTEIN 3"/>
    <property type="match status" value="1"/>
</dbReference>
<evidence type="ECO:0000256" key="4">
    <source>
        <dbReference type="ARBA" id="ARBA00040133"/>
    </source>
</evidence>
<evidence type="ECO:0000256" key="1">
    <source>
        <dbReference type="ARBA" id="ARBA00022737"/>
    </source>
</evidence>
<feature type="domain" description="RNA-polymerase II-associated protein 3-like C-terminal" evidence="6">
    <location>
        <begin position="445"/>
        <end position="532"/>
    </location>
</feature>
<accession>A0A9P0D1A7</accession>
<dbReference type="Proteomes" id="UP001153636">
    <property type="component" value="Chromosome 4"/>
</dbReference>
<evidence type="ECO:0000313" key="8">
    <source>
        <dbReference type="Proteomes" id="UP001153636"/>
    </source>
</evidence>
<dbReference type="InterPro" id="IPR011990">
    <property type="entry name" value="TPR-like_helical_dom_sf"/>
</dbReference>
<dbReference type="GO" id="GO:0101031">
    <property type="term" value="C:protein folding chaperone complex"/>
    <property type="evidence" value="ECO:0007669"/>
    <property type="project" value="TreeGrafter"/>
</dbReference>
<keyword evidence="2" id="KW-0802">TPR repeat</keyword>
<proteinExistence type="inferred from homology"/>
<organism evidence="7 8">
    <name type="scientific">Psylliodes chrysocephalus</name>
    <dbReference type="NCBI Taxonomy" id="3402493"/>
    <lineage>
        <taxon>Eukaryota</taxon>
        <taxon>Metazoa</taxon>
        <taxon>Ecdysozoa</taxon>
        <taxon>Arthropoda</taxon>
        <taxon>Hexapoda</taxon>
        <taxon>Insecta</taxon>
        <taxon>Pterygota</taxon>
        <taxon>Neoptera</taxon>
        <taxon>Endopterygota</taxon>
        <taxon>Coleoptera</taxon>
        <taxon>Polyphaga</taxon>
        <taxon>Cucujiformia</taxon>
        <taxon>Chrysomeloidea</taxon>
        <taxon>Chrysomelidae</taxon>
        <taxon>Galerucinae</taxon>
        <taxon>Alticini</taxon>
        <taxon>Psylliodes</taxon>
    </lineage>
</organism>
<dbReference type="SMART" id="SM00028">
    <property type="entry name" value="TPR"/>
    <property type="match status" value="3"/>
</dbReference>
<dbReference type="EMBL" id="OV651816">
    <property type="protein sequence ID" value="CAH1110038.1"/>
    <property type="molecule type" value="Genomic_DNA"/>
</dbReference>
<feature type="compositionally biased region" description="Basic and acidic residues" evidence="5">
    <location>
        <begin position="32"/>
        <end position="44"/>
    </location>
</feature>
<evidence type="ECO:0000259" key="6">
    <source>
        <dbReference type="Pfam" id="PF13877"/>
    </source>
</evidence>
<evidence type="ECO:0000256" key="5">
    <source>
        <dbReference type="SAM" id="MobiDB-lite"/>
    </source>
</evidence>
<dbReference type="PANTHER" id="PTHR46423:SF1">
    <property type="entry name" value="RNA POLYMERASE II-ASSOCIATED PROTEIN 3"/>
    <property type="match status" value="1"/>
</dbReference>
<dbReference type="Pfam" id="PF13431">
    <property type="entry name" value="TPR_17"/>
    <property type="match status" value="1"/>
</dbReference>
<dbReference type="SUPFAM" id="SSF48452">
    <property type="entry name" value="TPR-like"/>
    <property type="match status" value="1"/>
</dbReference>
<keyword evidence="1" id="KW-0677">Repeat</keyword>
<dbReference type="InterPro" id="IPR025986">
    <property type="entry name" value="RPAP3-like_C"/>
</dbReference>